<keyword evidence="6" id="KW-1185">Reference proteome</keyword>
<dbReference type="PROSITE" id="PS51228">
    <property type="entry name" value="ACB_2"/>
    <property type="match status" value="1"/>
</dbReference>
<gene>
    <name evidence="5" type="ORF">SISNIDRAFT_449732</name>
</gene>
<feature type="compositionally biased region" description="Acidic residues" evidence="2">
    <location>
        <begin position="163"/>
        <end position="180"/>
    </location>
</feature>
<feature type="compositionally biased region" description="Low complexity" evidence="2">
    <location>
        <begin position="116"/>
        <end position="135"/>
    </location>
</feature>
<evidence type="ECO:0000256" key="2">
    <source>
        <dbReference type="SAM" id="MobiDB-lite"/>
    </source>
</evidence>
<sequence length="455" mass="50428">MNIDEQFDRAVAIVQGLPKTGPIQTSYEEKLAMYSLYKQATVGNVQGSRPGMWDMLGRAKWDAWEKHKDLDSSSAKLLYVETLQKVLRKYSDKTTARDLVRELETNAVDPSQLVMSGTLSRTRSASSSGSSGSDSPLRVAPQPQHPNAYPSQIHPSFRNTIPEESDPEQTSEAEITDDDHDTPLRPVPIRSHSGIPTRPLSSVSSQNRYRTPIGGSLATSPPPHIPSIQPMPGFQTPSAFESSRQTPSISYSAYPTSSSYPLNPTLSHSSLGQIPPAVHPGYRSSPAVRHPHPTSMAHAPPPHTQMSASPLERAVENIQDHLAAITERLERLERGSSPTAMGRYQAPDGHIYWDPNQLGMWSLVFNPLSRILRGLQYLGDFLGRPNAAVQSRSPTLVVLRRLILDTSFLLFVFGVLRFGWRRSGRRRKEVKAALRILWRAVVGSKEPRVMVDRGV</sequence>
<dbReference type="PROSITE" id="PS00880">
    <property type="entry name" value="ACB_1"/>
    <property type="match status" value="1"/>
</dbReference>
<evidence type="ECO:0000256" key="3">
    <source>
        <dbReference type="SAM" id="Phobius"/>
    </source>
</evidence>
<keyword evidence="3" id="KW-0812">Transmembrane</keyword>
<proteinExistence type="predicted"/>
<reference evidence="5 6" key="1">
    <citation type="journal article" date="2016" name="Mol. Biol. Evol.">
        <title>Comparative Genomics of Early-Diverging Mushroom-Forming Fungi Provides Insights into the Origins of Lignocellulose Decay Capabilities.</title>
        <authorList>
            <person name="Nagy L.G."/>
            <person name="Riley R."/>
            <person name="Tritt A."/>
            <person name="Adam C."/>
            <person name="Daum C."/>
            <person name="Floudas D."/>
            <person name="Sun H."/>
            <person name="Yadav J.S."/>
            <person name="Pangilinan J."/>
            <person name="Larsson K.H."/>
            <person name="Matsuura K."/>
            <person name="Barry K."/>
            <person name="Labutti K."/>
            <person name="Kuo R."/>
            <person name="Ohm R.A."/>
            <person name="Bhattacharya S.S."/>
            <person name="Shirouzu T."/>
            <person name="Yoshinaga Y."/>
            <person name="Martin F.M."/>
            <person name="Grigoriev I.V."/>
            <person name="Hibbett D.S."/>
        </authorList>
    </citation>
    <scope>NUCLEOTIDE SEQUENCE [LARGE SCALE GENOMIC DNA]</scope>
    <source>
        <strain evidence="5 6">HHB9708</strain>
    </source>
</reference>
<dbReference type="EMBL" id="KV419396">
    <property type="protein sequence ID" value="KZS98096.1"/>
    <property type="molecule type" value="Genomic_DNA"/>
</dbReference>
<dbReference type="AlphaFoldDB" id="A0A164ZUN7"/>
<dbReference type="Pfam" id="PF00887">
    <property type="entry name" value="ACBP"/>
    <property type="match status" value="1"/>
</dbReference>
<keyword evidence="3" id="KW-0472">Membrane</keyword>
<evidence type="ECO:0000313" key="5">
    <source>
        <dbReference type="EMBL" id="KZS98096.1"/>
    </source>
</evidence>
<feature type="region of interest" description="Disordered" evidence="2">
    <location>
        <begin position="280"/>
        <end position="308"/>
    </location>
</feature>
<dbReference type="InterPro" id="IPR014352">
    <property type="entry name" value="FERM/acyl-CoA-bd_prot_sf"/>
</dbReference>
<keyword evidence="1" id="KW-0446">Lipid-binding</keyword>
<feature type="region of interest" description="Disordered" evidence="2">
    <location>
        <begin position="111"/>
        <end position="222"/>
    </location>
</feature>
<dbReference type="InterPro" id="IPR022408">
    <property type="entry name" value="Acyl-CoA-binding_prot_CS"/>
</dbReference>
<organism evidence="5 6">
    <name type="scientific">Sistotremastrum niveocremeum HHB9708</name>
    <dbReference type="NCBI Taxonomy" id="1314777"/>
    <lineage>
        <taxon>Eukaryota</taxon>
        <taxon>Fungi</taxon>
        <taxon>Dikarya</taxon>
        <taxon>Basidiomycota</taxon>
        <taxon>Agaricomycotina</taxon>
        <taxon>Agaricomycetes</taxon>
        <taxon>Sistotremastrales</taxon>
        <taxon>Sistotremastraceae</taxon>
        <taxon>Sertulicium</taxon>
        <taxon>Sertulicium niveocremeum</taxon>
    </lineage>
</organism>
<dbReference type="InterPro" id="IPR035984">
    <property type="entry name" value="Acyl-CoA-binding_sf"/>
</dbReference>
<feature type="transmembrane region" description="Helical" evidence="3">
    <location>
        <begin position="402"/>
        <end position="420"/>
    </location>
</feature>
<dbReference type="GO" id="GO:0006631">
    <property type="term" value="P:fatty acid metabolic process"/>
    <property type="evidence" value="ECO:0007669"/>
    <property type="project" value="TreeGrafter"/>
</dbReference>
<evidence type="ECO:0000313" key="6">
    <source>
        <dbReference type="Proteomes" id="UP000076722"/>
    </source>
</evidence>
<dbReference type="Gene3D" id="1.20.80.10">
    <property type="match status" value="1"/>
</dbReference>
<dbReference type="PANTHER" id="PTHR23310">
    <property type="entry name" value="ACYL-COA-BINDING PROTEIN, ACBP"/>
    <property type="match status" value="1"/>
</dbReference>
<protein>
    <submittedName>
        <fullName evidence="5">ACBP-domain-containing protein</fullName>
    </submittedName>
</protein>
<dbReference type="Proteomes" id="UP000076722">
    <property type="component" value="Unassembled WGS sequence"/>
</dbReference>
<feature type="domain" description="ACB" evidence="4">
    <location>
        <begin position="3"/>
        <end position="92"/>
    </location>
</feature>
<dbReference type="PRINTS" id="PR00689">
    <property type="entry name" value="ACOABINDINGP"/>
</dbReference>
<dbReference type="OrthoDB" id="346910at2759"/>
<dbReference type="GO" id="GO:0000062">
    <property type="term" value="F:fatty-acyl-CoA binding"/>
    <property type="evidence" value="ECO:0007669"/>
    <property type="project" value="InterPro"/>
</dbReference>
<dbReference type="PANTHER" id="PTHR23310:SF133">
    <property type="entry name" value="COA BINDING PROTEIN, PUTATIVE (AFU_ORTHOLOGUE AFUA_1G12300)-RELATED"/>
    <property type="match status" value="1"/>
</dbReference>
<feature type="compositionally biased region" description="Polar residues" evidence="2">
    <location>
        <begin position="199"/>
        <end position="209"/>
    </location>
</feature>
<dbReference type="InterPro" id="IPR000582">
    <property type="entry name" value="Acyl-CoA-binding_protein"/>
</dbReference>
<keyword evidence="3" id="KW-1133">Transmembrane helix</keyword>
<dbReference type="FunFam" id="1.20.80.10:FF:000010">
    <property type="entry name" value="Acyl-CoA-binding domain-containing protein 5"/>
    <property type="match status" value="1"/>
</dbReference>
<evidence type="ECO:0000256" key="1">
    <source>
        <dbReference type="ARBA" id="ARBA00023121"/>
    </source>
</evidence>
<feature type="compositionally biased region" description="Polar residues" evidence="2">
    <location>
        <begin position="149"/>
        <end position="159"/>
    </location>
</feature>
<evidence type="ECO:0000259" key="4">
    <source>
        <dbReference type="PROSITE" id="PS51228"/>
    </source>
</evidence>
<dbReference type="SUPFAM" id="SSF47027">
    <property type="entry name" value="Acyl-CoA binding protein"/>
    <property type="match status" value="1"/>
</dbReference>
<dbReference type="STRING" id="1314777.A0A164ZUN7"/>
<name>A0A164ZUN7_9AGAM</name>
<accession>A0A164ZUN7</accession>